<dbReference type="InParanoid" id="A0A2P5HPB9"/>
<dbReference type="Gene3D" id="3.40.50.720">
    <property type="entry name" value="NAD(P)-binding Rossmann-like Domain"/>
    <property type="match status" value="1"/>
</dbReference>
<proteinExistence type="inferred from homology"/>
<name>A0A2P5HPB9_DIAHE</name>
<dbReference type="SUPFAM" id="SSF51735">
    <property type="entry name" value="NAD(P)-binding Rossmann-fold domains"/>
    <property type="match status" value="1"/>
</dbReference>
<reference evidence="4" key="1">
    <citation type="submission" date="2017-09" db="EMBL/GenBank/DDBJ databases">
        <title>Polyketide synthases of a Diaporthe helianthi virulent isolate.</title>
        <authorList>
            <person name="Baroncelli R."/>
        </authorList>
    </citation>
    <scope>NUCLEOTIDE SEQUENCE [LARGE SCALE GENOMIC DNA]</scope>
    <source>
        <strain evidence="4">7/96</strain>
    </source>
</reference>
<dbReference type="AlphaFoldDB" id="A0A2P5HPB9"/>
<gene>
    <name evidence="4" type="ORF">DHEL01_v209520</name>
</gene>
<keyword evidence="3" id="KW-0560">Oxidoreductase</keyword>
<dbReference type="PROSITE" id="PS00061">
    <property type="entry name" value="ADH_SHORT"/>
    <property type="match status" value="1"/>
</dbReference>
<protein>
    <submittedName>
        <fullName evidence="4">Short-chain dehydrogenase</fullName>
    </submittedName>
</protein>
<evidence type="ECO:0000256" key="3">
    <source>
        <dbReference type="ARBA" id="ARBA00023002"/>
    </source>
</evidence>
<organism evidence="4 5">
    <name type="scientific">Diaporthe helianthi</name>
    <dbReference type="NCBI Taxonomy" id="158607"/>
    <lineage>
        <taxon>Eukaryota</taxon>
        <taxon>Fungi</taxon>
        <taxon>Dikarya</taxon>
        <taxon>Ascomycota</taxon>
        <taxon>Pezizomycotina</taxon>
        <taxon>Sordariomycetes</taxon>
        <taxon>Sordariomycetidae</taxon>
        <taxon>Diaporthales</taxon>
        <taxon>Diaporthaceae</taxon>
        <taxon>Diaporthe</taxon>
    </lineage>
</organism>
<dbReference type="OrthoDB" id="191139at2759"/>
<dbReference type="PANTHER" id="PTHR24320">
    <property type="entry name" value="RETINOL DEHYDROGENASE"/>
    <property type="match status" value="1"/>
</dbReference>
<dbReference type="GO" id="GO:0016491">
    <property type="term" value="F:oxidoreductase activity"/>
    <property type="evidence" value="ECO:0007669"/>
    <property type="project" value="UniProtKB-KW"/>
</dbReference>
<dbReference type="InterPro" id="IPR002347">
    <property type="entry name" value="SDR_fam"/>
</dbReference>
<evidence type="ECO:0000256" key="1">
    <source>
        <dbReference type="ARBA" id="ARBA00006484"/>
    </source>
</evidence>
<accession>A0A2P5HPB9</accession>
<comment type="caution">
    <text evidence="4">The sequence shown here is derived from an EMBL/GenBank/DDBJ whole genome shotgun (WGS) entry which is preliminary data.</text>
</comment>
<evidence type="ECO:0000313" key="5">
    <source>
        <dbReference type="Proteomes" id="UP000094444"/>
    </source>
</evidence>
<dbReference type="Pfam" id="PF00106">
    <property type="entry name" value="adh_short"/>
    <property type="match status" value="1"/>
</dbReference>
<comment type="similarity">
    <text evidence="1">Belongs to the short-chain dehydrogenases/reductases (SDR) family.</text>
</comment>
<keyword evidence="2" id="KW-0521">NADP</keyword>
<keyword evidence="5" id="KW-1185">Reference proteome</keyword>
<sequence>MAPSLASIWTTSFHPKPAFTKKDVPDLKGKVYLVTGANTGLGKELSRMLYSKNAKVYVTARTEDKASQAIKDIQAAVPNSTGTLVPLVLDLADLSTIKASAEVFTAAESRLHVLFNNAGYMGPENKVERTVQGHEMHFGVNCLGPFLFTKLLTPTLIATAQDKTTAPGTVRVVYLTSTAADLFSDKNTIVDMDNLDFHACDRNAKYRYGASKAGDWIYGFEMSRRYKDEGIIALGVNPGNLKSDLFLHQGTVFKALTGPASYPVVNGAYTELWAGLSPEVTLEKAGSLVYPFGRFGTIRKDWAAATKSDADGGNGTTRKFWDWSEEQVSKYI</sequence>
<dbReference type="EMBL" id="MAVT02001087">
    <property type="protein sequence ID" value="POS72088.1"/>
    <property type="molecule type" value="Genomic_DNA"/>
</dbReference>
<dbReference type="Proteomes" id="UP000094444">
    <property type="component" value="Unassembled WGS sequence"/>
</dbReference>
<dbReference type="FunCoup" id="A0A2P5HPB9">
    <property type="interactions" value="281"/>
</dbReference>
<dbReference type="PANTHER" id="PTHR24320:SF236">
    <property type="entry name" value="SHORT-CHAIN DEHYDROGENASE-RELATED"/>
    <property type="match status" value="1"/>
</dbReference>
<dbReference type="InterPro" id="IPR036291">
    <property type="entry name" value="NAD(P)-bd_dom_sf"/>
</dbReference>
<evidence type="ECO:0000313" key="4">
    <source>
        <dbReference type="EMBL" id="POS72088.1"/>
    </source>
</evidence>
<evidence type="ECO:0000256" key="2">
    <source>
        <dbReference type="ARBA" id="ARBA00022857"/>
    </source>
</evidence>
<dbReference type="PRINTS" id="PR00081">
    <property type="entry name" value="GDHRDH"/>
</dbReference>
<dbReference type="STRING" id="158607.A0A2P5HPB9"/>
<dbReference type="InterPro" id="IPR020904">
    <property type="entry name" value="Sc_DH/Rdtase_CS"/>
</dbReference>